<dbReference type="PROSITE" id="PS50918">
    <property type="entry name" value="WWE"/>
    <property type="match status" value="1"/>
</dbReference>
<dbReference type="GO" id="GO:1990404">
    <property type="term" value="F:NAD+-protein mono-ADP-ribosyltransferase activity"/>
    <property type="evidence" value="ECO:0007669"/>
    <property type="project" value="TreeGrafter"/>
</dbReference>
<keyword evidence="2" id="KW-0539">Nucleus</keyword>
<evidence type="ECO:0000256" key="2">
    <source>
        <dbReference type="ARBA" id="ARBA00023242"/>
    </source>
</evidence>
<evidence type="ECO:0000313" key="5">
    <source>
        <dbReference type="EMBL" id="GCC22415.1"/>
    </source>
</evidence>
<comment type="caution">
    <text evidence="5">The sequence shown here is derived from an EMBL/GenBank/DDBJ whole genome shotgun (WGS) entry which is preliminary data.</text>
</comment>
<dbReference type="STRING" id="137246.A0A401RWA2"/>
<reference evidence="5 6" key="1">
    <citation type="journal article" date="2018" name="Nat. Ecol. Evol.">
        <title>Shark genomes provide insights into elasmobranch evolution and the origin of vertebrates.</title>
        <authorList>
            <person name="Hara Y"/>
            <person name="Yamaguchi K"/>
            <person name="Onimaru K"/>
            <person name="Kadota M"/>
            <person name="Koyanagi M"/>
            <person name="Keeley SD"/>
            <person name="Tatsumi K"/>
            <person name="Tanaka K"/>
            <person name="Motone F"/>
            <person name="Kageyama Y"/>
            <person name="Nozu R"/>
            <person name="Adachi N"/>
            <person name="Nishimura O"/>
            <person name="Nakagawa R"/>
            <person name="Tanegashima C"/>
            <person name="Kiyatake I"/>
            <person name="Matsumoto R"/>
            <person name="Murakumo K"/>
            <person name="Nishida K"/>
            <person name="Terakita A"/>
            <person name="Kuratani S"/>
            <person name="Sato K"/>
            <person name="Hyodo S Kuraku.S."/>
        </authorList>
    </citation>
    <scope>NUCLEOTIDE SEQUENCE [LARGE SCALE GENOMIC DNA]</scope>
</reference>
<dbReference type="GO" id="GO:0003950">
    <property type="term" value="F:NAD+ poly-ADP-ribosyltransferase activity"/>
    <property type="evidence" value="ECO:0007669"/>
    <property type="project" value="TreeGrafter"/>
</dbReference>
<feature type="domain" description="WWE" evidence="4">
    <location>
        <begin position="13"/>
        <end position="97"/>
    </location>
</feature>
<dbReference type="InterPro" id="IPR018123">
    <property type="entry name" value="WWE-dom_subgr"/>
</dbReference>
<dbReference type="PANTHER" id="PTHR45740">
    <property type="entry name" value="POLY [ADP-RIBOSE] POLYMERASE"/>
    <property type="match status" value="1"/>
</dbReference>
<dbReference type="InterPro" id="IPR051712">
    <property type="entry name" value="ARTD-AVP"/>
</dbReference>
<dbReference type="PANTHER" id="PTHR45740:SF4">
    <property type="entry name" value="PROTEIN MONO-ADP-RIBOSYLTRANSFERASE PARP11"/>
    <property type="match status" value="1"/>
</dbReference>
<dbReference type="EMBL" id="BEZZ01000011">
    <property type="protein sequence ID" value="GCC22415.1"/>
    <property type="molecule type" value="Genomic_DNA"/>
</dbReference>
<dbReference type="InterPro" id="IPR037197">
    <property type="entry name" value="WWE_dom_sf"/>
</dbReference>
<dbReference type="InterPro" id="IPR004170">
    <property type="entry name" value="WWE_dom"/>
</dbReference>
<proteinExistence type="inferred from homology"/>
<comment type="similarity">
    <text evidence="3">Belongs to the ARTD/PARP family.</text>
</comment>
<dbReference type="GO" id="GO:0005634">
    <property type="term" value="C:nucleus"/>
    <property type="evidence" value="ECO:0007669"/>
    <property type="project" value="UniProtKB-SubCell"/>
</dbReference>
<dbReference type="SMART" id="SM00678">
    <property type="entry name" value="WWE"/>
    <property type="match status" value="1"/>
</dbReference>
<keyword evidence="6" id="KW-1185">Reference proteome</keyword>
<evidence type="ECO:0000256" key="3">
    <source>
        <dbReference type="ARBA" id="ARBA00024347"/>
    </source>
</evidence>
<dbReference type="AlphaFoldDB" id="A0A401RWA2"/>
<dbReference type="Gene3D" id="3.30.720.50">
    <property type="match status" value="1"/>
</dbReference>
<evidence type="ECO:0000313" key="6">
    <source>
        <dbReference type="Proteomes" id="UP000287033"/>
    </source>
</evidence>
<dbReference type="OrthoDB" id="6133115at2759"/>
<dbReference type="Pfam" id="PF02825">
    <property type="entry name" value="WWE"/>
    <property type="match status" value="1"/>
</dbReference>
<name>A0A401RWA2_CHIPU</name>
<accession>A0A401RWA2</accession>
<evidence type="ECO:0000256" key="1">
    <source>
        <dbReference type="ARBA" id="ARBA00004123"/>
    </source>
</evidence>
<evidence type="ECO:0000259" key="4">
    <source>
        <dbReference type="PROSITE" id="PS50918"/>
    </source>
</evidence>
<gene>
    <name evidence="5" type="ORF">chiPu_0000802</name>
</gene>
<organism evidence="5 6">
    <name type="scientific">Chiloscyllium punctatum</name>
    <name type="common">Brownbanded bambooshark</name>
    <name type="synonym">Hemiscyllium punctatum</name>
    <dbReference type="NCBI Taxonomy" id="137246"/>
    <lineage>
        <taxon>Eukaryota</taxon>
        <taxon>Metazoa</taxon>
        <taxon>Chordata</taxon>
        <taxon>Craniata</taxon>
        <taxon>Vertebrata</taxon>
        <taxon>Chondrichthyes</taxon>
        <taxon>Elasmobranchii</taxon>
        <taxon>Galeomorphii</taxon>
        <taxon>Galeoidea</taxon>
        <taxon>Orectolobiformes</taxon>
        <taxon>Hemiscylliidae</taxon>
        <taxon>Chiloscyllium</taxon>
    </lineage>
</organism>
<comment type="subcellular location">
    <subcellularLocation>
        <location evidence="1">Nucleus</location>
    </subcellularLocation>
</comment>
<dbReference type="GO" id="GO:0008270">
    <property type="term" value="F:zinc ion binding"/>
    <property type="evidence" value="ECO:0007669"/>
    <property type="project" value="InterPro"/>
</dbReference>
<sequence length="141" mass="16241">MAGEEYASMMEEGSVEEMDTSDTQWNWYYLGECGKWHIFERDPNISSSMSSEDIEMMYRMNPQGCLSFSTAKFNYTLDFQAMTQTNKATGRQRPVKRAAFTVTAFRLVKSDSKNLSKCDEAFLIIDCKILTYKPILIISVF</sequence>
<dbReference type="SUPFAM" id="SSF117839">
    <property type="entry name" value="WWE domain"/>
    <property type="match status" value="1"/>
</dbReference>
<dbReference type="Proteomes" id="UP000287033">
    <property type="component" value="Unassembled WGS sequence"/>
</dbReference>
<protein>
    <recommendedName>
        <fullName evidence="4">WWE domain-containing protein</fullName>
    </recommendedName>
</protein>